<feature type="transmembrane region" description="Helical" evidence="9">
    <location>
        <begin position="97"/>
        <end position="124"/>
    </location>
</feature>
<evidence type="ECO:0000313" key="11">
    <source>
        <dbReference type="EMBL" id="KIE44955.1"/>
    </source>
</evidence>
<dbReference type="STRING" id="29341.RSJ17_04965"/>
<evidence type="ECO:0000256" key="4">
    <source>
        <dbReference type="ARBA" id="ARBA00022475"/>
    </source>
</evidence>
<organism evidence="11 12">
    <name type="scientific">Clostridium argentinense CDC 2741</name>
    <dbReference type="NCBI Taxonomy" id="1418104"/>
    <lineage>
        <taxon>Bacteria</taxon>
        <taxon>Bacillati</taxon>
        <taxon>Bacillota</taxon>
        <taxon>Clostridia</taxon>
        <taxon>Eubacteriales</taxon>
        <taxon>Clostridiaceae</taxon>
        <taxon>Clostridium</taxon>
    </lineage>
</organism>
<dbReference type="GO" id="GO:0015297">
    <property type="term" value="F:antiporter activity"/>
    <property type="evidence" value="ECO:0007669"/>
    <property type="project" value="UniProtKB-KW"/>
</dbReference>
<evidence type="ECO:0000256" key="9">
    <source>
        <dbReference type="SAM" id="Phobius"/>
    </source>
</evidence>
<keyword evidence="12" id="KW-1185">Reference proteome</keyword>
<comment type="subcellular location">
    <subcellularLocation>
        <location evidence="1">Cell membrane</location>
        <topology evidence="1">Multi-pass membrane protein</topology>
    </subcellularLocation>
</comment>
<dbReference type="PANTHER" id="PTHR33451">
    <property type="entry name" value="MALATE-2H(+)/NA(+)-LACTATE ANTIPORTER"/>
    <property type="match status" value="1"/>
</dbReference>
<dbReference type="PANTHER" id="PTHR33451:SF3">
    <property type="entry name" value="MALATE-2H(+)_NA(+)-LACTATE ANTIPORTER"/>
    <property type="match status" value="1"/>
</dbReference>
<keyword evidence="3" id="KW-0050">Antiport</keyword>
<feature type="transmembrane region" description="Helical" evidence="9">
    <location>
        <begin position="217"/>
        <end position="239"/>
    </location>
</feature>
<reference evidence="11 12" key="1">
    <citation type="journal article" date="2015" name="Infect. Genet. Evol.">
        <title>Genomic sequences of six botulinum neurotoxin-producing strains representing three clostridial species illustrate the mobility and diversity of botulinum neurotoxin genes.</title>
        <authorList>
            <person name="Smith T.J."/>
            <person name="Hill K.K."/>
            <person name="Xie G."/>
            <person name="Foley B.T."/>
            <person name="Williamson C.H."/>
            <person name="Foster J.T."/>
            <person name="Johnson S.L."/>
            <person name="Chertkov O."/>
            <person name="Teshima H."/>
            <person name="Gibbons H.S."/>
            <person name="Johnsky L.A."/>
            <person name="Karavis M.A."/>
            <person name="Smith L.A."/>
        </authorList>
    </citation>
    <scope>NUCLEOTIDE SEQUENCE [LARGE SCALE GENOMIC DNA]</scope>
    <source>
        <strain evidence="11 12">CDC 2741</strain>
    </source>
</reference>
<keyword evidence="7 9" id="KW-0472">Membrane</keyword>
<comment type="caution">
    <text evidence="11">The sequence shown here is derived from an EMBL/GenBank/DDBJ whole genome shotgun (WGS) entry which is preliminary data.</text>
</comment>
<feature type="domain" description="Na+/H+ antiporter NhaC-like C-terminal" evidence="10">
    <location>
        <begin position="149"/>
        <end position="433"/>
    </location>
</feature>
<feature type="transmembrane region" description="Helical" evidence="9">
    <location>
        <begin position="336"/>
        <end position="358"/>
    </location>
</feature>
<feature type="transmembrane region" description="Helical" evidence="9">
    <location>
        <begin position="414"/>
        <end position="433"/>
    </location>
</feature>
<dbReference type="InterPro" id="IPR052180">
    <property type="entry name" value="NhaC_Na-H+_Antiporter"/>
</dbReference>
<dbReference type="Pfam" id="PF03553">
    <property type="entry name" value="Na_H_antiporter"/>
    <property type="match status" value="1"/>
</dbReference>
<dbReference type="RefSeq" id="WP_039636295.1">
    <property type="nucleotide sequence ID" value="NZ_AYSO01000020.1"/>
</dbReference>
<name>A0A0C1UBN2_9CLOT</name>
<evidence type="ECO:0000256" key="7">
    <source>
        <dbReference type="ARBA" id="ARBA00023136"/>
    </source>
</evidence>
<gene>
    <name evidence="11" type="ORF">U732_435</name>
</gene>
<sequence length="447" mass="48789">MDVLIGIVVSAILFLFAVIAGIDIIYSLILVLLIFIFITLRRGFTLKEILKMIFNSSKKSLIVLEVFILIGALISAWMAAGTVTAIVYYGINLIDPNLFILSAFILSAVVSILIGTSFGTVGTIGISMMLMARAGGGNELMVGGAIIAGVYFGDRCSPMSSSANLVASITDTDLYTNIKNMLKTSILPLVLSIIFYLVLSLNYPLNYSESNVLNNIIKYFDINLIVLLPAVVILILCVLKVKVKTSMFISILIASFIAVIYQSVSIKDIMKYLVIGFNLPQDNPLAGIIKGGGLISMVKSSAMVMISSGLAGLFEGAKMLDYIENLMKKADSRPKIFLYTIVSSICASAFGCTQALAIMMTHLLMKNCYRDRSIDNYSLAVDLENTAIVIAPLIPWNIAAMIPLENLELSSKSLVFAIYLYLIPLINLVTLYFKHKLELKSINELNV</sequence>
<keyword evidence="2" id="KW-0813">Transport</keyword>
<accession>A0A0C1UBN2</accession>
<comment type="similarity">
    <text evidence="8">Belongs to the NhaC Na(+)/H(+) (TC 2.A.35) antiporter family.</text>
</comment>
<evidence type="ECO:0000259" key="10">
    <source>
        <dbReference type="Pfam" id="PF03553"/>
    </source>
</evidence>
<dbReference type="InterPro" id="IPR018461">
    <property type="entry name" value="Na/H_Antiport_NhaC-like_C"/>
</dbReference>
<proteinExistence type="inferred from homology"/>
<feature type="transmembrane region" description="Helical" evidence="9">
    <location>
        <begin position="12"/>
        <end position="40"/>
    </location>
</feature>
<evidence type="ECO:0000256" key="2">
    <source>
        <dbReference type="ARBA" id="ARBA00022448"/>
    </source>
</evidence>
<feature type="transmembrane region" description="Helical" evidence="9">
    <location>
        <begin position="186"/>
        <end position="205"/>
    </location>
</feature>
<evidence type="ECO:0000256" key="6">
    <source>
        <dbReference type="ARBA" id="ARBA00022989"/>
    </source>
</evidence>
<evidence type="ECO:0000256" key="8">
    <source>
        <dbReference type="ARBA" id="ARBA00038435"/>
    </source>
</evidence>
<keyword evidence="5 9" id="KW-0812">Transmembrane</keyword>
<evidence type="ECO:0000256" key="1">
    <source>
        <dbReference type="ARBA" id="ARBA00004651"/>
    </source>
</evidence>
<feature type="transmembrane region" description="Helical" evidence="9">
    <location>
        <begin position="61"/>
        <end position="91"/>
    </location>
</feature>
<evidence type="ECO:0000256" key="3">
    <source>
        <dbReference type="ARBA" id="ARBA00022449"/>
    </source>
</evidence>
<keyword evidence="6 9" id="KW-1133">Transmembrane helix</keyword>
<evidence type="ECO:0000256" key="5">
    <source>
        <dbReference type="ARBA" id="ARBA00022692"/>
    </source>
</evidence>
<dbReference type="EMBL" id="AYSO01000020">
    <property type="protein sequence ID" value="KIE44955.1"/>
    <property type="molecule type" value="Genomic_DNA"/>
</dbReference>
<dbReference type="GO" id="GO:0005886">
    <property type="term" value="C:plasma membrane"/>
    <property type="evidence" value="ECO:0007669"/>
    <property type="project" value="UniProtKB-SubCell"/>
</dbReference>
<protein>
    <submittedName>
        <fullName evidence="11">Na+/H+ antiporter family protein</fullName>
    </submittedName>
</protein>
<dbReference type="OrthoDB" id="9762978at2"/>
<dbReference type="Proteomes" id="UP000031366">
    <property type="component" value="Unassembled WGS sequence"/>
</dbReference>
<evidence type="ECO:0000313" key="12">
    <source>
        <dbReference type="Proteomes" id="UP000031366"/>
    </source>
</evidence>
<feature type="transmembrane region" description="Helical" evidence="9">
    <location>
        <begin position="246"/>
        <end position="264"/>
    </location>
</feature>
<keyword evidence="4" id="KW-1003">Cell membrane</keyword>
<dbReference type="AlphaFoldDB" id="A0A0C1UBN2"/>